<evidence type="ECO:0000259" key="5">
    <source>
        <dbReference type="PROSITE" id="PS50054"/>
    </source>
</evidence>
<dbReference type="InterPro" id="IPR020422">
    <property type="entry name" value="TYR_PHOSPHATASE_DUAL_dom"/>
</dbReference>
<name>A0A699ZEY4_HAELA</name>
<dbReference type="PROSITE" id="PS50054">
    <property type="entry name" value="TYR_PHOSPHATASE_DUAL"/>
    <property type="match status" value="1"/>
</dbReference>
<evidence type="ECO:0000256" key="1">
    <source>
        <dbReference type="ARBA" id="ARBA00008601"/>
    </source>
</evidence>
<dbReference type="GO" id="GO:0004725">
    <property type="term" value="F:protein tyrosine phosphatase activity"/>
    <property type="evidence" value="ECO:0007669"/>
    <property type="project" value="UniProtKB-EC"/>
</dbReference>
<dbReference type="InterPro" id="IPR000387">
    <property type="entry name" value="Tyr_Pase_dom"/>
</dbReference>
<dbReference type="InterPro" id="IPR029021">
    <property type="entry name" value="Prot-tyrosine_phosphatase-like"/>
</dbReference>
<dbReference type="SMART" id="SM00195">
    <property type="entry name" value="DSPc"/>
    <property type="match status" value="1"/>
</dbReference>
<dbReference type="EMBL" id="BLLF01001225">
    <property type="protein sequence ID" value="GFH17939.1"/>
    <property type="molecule type" value="Genomic_DNA"/>
</dbReference>
<evidence type="ECO:0000256" key="3">
    <source>
        <dbReference type="ARBA" id="ARBA00022801"/>
    </source>
</evidence>
<organism evidence="7 8">
    <name type="scientific">Haematococcus lacustris</name>
    <name type="common">Green alga</name>
    <name type="synonym">Haematococcus pluvialis</name>
    <dbReference type="NCBI Taxonomy" id="44745"/>
    <lineage>
        <taxon>Eukaryota</taxon>
        <taxon>Viridiplantae</taxon>
        <taxon>Chlorophyta</taxon>
        <taxon>core chlorophytes</taxon>
        <taxon>Chlorophyceae</taxon>
        <taxon>CS clade</taxon>
        <taxon>Chlamydomonadales</taxon>
        <taxon>Haematococcaceae</taxon>
        <taxon>Haematococcus</taxon>
    </lineage>
</organism>
<dbReference type="AlphaFoldDB" id="A0A699ZEY4"/>
<reference evidence="7 8" key="1">
    <citation type="submission" date="2020-02" db="EMBL/GenBank/DDBJ databases">
        <title>Draft genome sequence of Haematococcus lacustris strain NIES-144.</title>
        <authorList>
            <person name="Morimoto D."/>
            <person name="Nakagawa S."/>
            <person name="Yoshida T."/>
            <person name="Sawayama S."/>
        </authorList>
    </citation>
    <scope>NUCLEOTIDE SEQUENCE [LARGE SCALE GENOMIC DNA]</scope>
    <source>
        <strain evidence="7 8">NIES-144</strain>
    </source>
</reference>
<proteinExistence type="inferred from homology"/>
<dbReference type="PROSITE" id="PS50056">
    <property type="entry name" value="TYR_PHOSPHATASE_2"/>
    <property type="match status" value="1"/>
</dbReference>
<feature type="domain" description="Tyrosine-protein phosphatase" evidence="5">
    <location>
        <begin position="8"/>
        <end position="152"/>
    </location>
</feature>
<dbReference type="CDD" id="cd14498">
    <property type="entry name" value="DSP"/>
    <property type="match status" value="1"/>
</dbReference>
<accession>A0A699ZEY4</accession>
<evidence type="ECO:0000256" key="2">
    <source>
        <dbReference type="ARBA" id="ARBA00013064"/>
    </source>
</evidence>
<keyword evidence="4" id="KW-0904">Protein phosphatase</keyword>
<evidence type="ECO:0000313" key="7">
    <source>
        <dbReference type="EMBL" id="GFH17939.1"/>
    </source>
</evidence>
<sequence length="195" mass="21363">MNEGDITSCVVEITPGLFLGSLRSLGLLKSLGVTHVVSVVNFEVAKDLSAYRHLHLALPDDEDANLLALLPQAYTFINDCLQGTGRPSPGRVLVHCQAGQSRSVATVAAYLMKSQGLTADKAVASIQALWPSAQPNEGFLAQLLLFQDMRCSLDPQHPVFRLWCHRQVGQRWEESGWAEPDVFAQLPTLQETQAQ</sequence>
<dbReference type="Pfam" id="PF00782">
    <property type="entry name" value="DSPc"/>
    <property type="match status" value="1"/>
</dbReference>
<evidence type="ECO:0000259" key="6">
    <source>
        <dbReference type="PROSITE" id="PS50056"/>
    </source>
</evidence>
<dbReference type="Gene3D" id="3.90.190.10">
    <property type="entry name" value="Protein tyrosine phosphatase superfamily"/>
    <property type="match status" value="1"/>
</dbReference>
<evidence type="ECO:0000256" key="4">
    <source>
        <dbReference type="ARBA" id="ARBA00022912"/>
    </source>
</evidence>
<comment type="caution">
    <text evidence="7">The sequence shown here is derived from an EMBL/GenBank/DDBJ whole genome shotgun (WGS) entry which is preliminary data.</text>
</comment>
<dbReference type="InterPro" id="IPR000340">
    <property type="entry name" value="Dual-sp_phosphatase_cat-dom"/>
</dbReference>
<feature type="domain" description="Tyrosine specific protein phosphatases" evidence="6">
    <location>
        <begin position="67"/>
        <end position="127"/>
    </location>
</feature>
<protein>
    <recommendedName>
        <fullName evidence="2">protein-tyrosine-phosphatase</fullName>
        <ecNumber evidence="2">3.1.3.48</ecNumber>
    </recommendedName>
</protein>
<dbReference type="EC" id="3.1.3.48" evidence="2"/>
<evidence type="ECO:0000313" key="8">
    <source>
        <dbReference type="Proteomes" id="UP000485058"/>
    </source>
</evidence>
<dbReference type="Proteomes" id="UP000485058">
    <property type="component" value="Unassembled WGS sequence"/>
</dbReference>
<dbReference type="SUPFAM" id="SSF52799">
    <property type="entry name" value="(Phosphotyrosine protein) phosphatases II"/>
    <property type="match status" value="1"/>
</dbReference>
<dbReference type="GO" id="GO:0008138">
    <property type="term" value="F:protein tyrosine/serine/threonine phosphatase activity"/>
    <property type="evidence" value="ECO:0007669"/>
    <property type="project" value="TreeGrafter"/>
</dbReference>
<keyword evidence="3" id="KW-0378">Hydrolase</keyword>
<dbReference type="PANTHER" id="PTHR45848:SF4">
    <property type="entry name" value="DUAL SPECIFICITY PROTEIN PHOSPHATASE 12"/>
    <property type="match status" value="1"/>
</dbReference>
<gene>
    <name evidence="7" type="ORF">HaLaN_14664</name>
</gene>
<dbReference type="PANTHER" id="PTHR45848">
    <property type="entry name" value="DUAL SPECIFICITY PROTEIN PHOSPHATASE 12 FAMILY MEMBER"/>
    <property type="match status" value="1"/>
</dbReference>
<comment type="similarity">
    <text evidence="1">Belongs to the protein-tyrosine phosphatase family. Non-receptor class dual specificity subfamily.</text>
</comment>
<keyword evidence="8" id="KW-1185">Reference proteome</keyword>